<sequence>MKNLLLKLLTKNSVTSVLLLISMFLLPDNNFINVPSDEIKQLLFFILCLQGMKVGADKVTFK</sequence>
<organism evidence="1 2">
    <name type="scientific">Photobacterium angustum</name>
    <dbReference type="NCBI Taxonomy" id="661"/>
    <lineage>
        <taxon>Bacteria</taxon>
        <taxon>Pseudomonadati</taxon>
        <taxon>Pseudomonadota</taxon>
        <taxon>Gammaproteobacteria</taxon>
        <taxon>Vibrionales</taxon>
        <taxon>Vibrionaceae</taxon>
        <taxon>Photobacterium</taxon>
    </lineage>
</organism>
<comment type="caution">
    <text evidence="1">The sequence shown here is derived from an EMBL/GenBank/DDBJ whole genome shotgun (WGS) entry which is preliminary data.</text>
</comment>
<gene>
    <name evidence="1" type="ORF">BTO08_10740</name>
</gene>
<dbReference type="OrthoDB" id="5829885at2"/>
<dbReference type="RefSeq" id="WP_105060923.1">
    <property type="nucleotide sequence ID" value="NZ_MSCJ01000001.1"/>
</dbReference>
<name>A0A2S7W1F4_PHOAN</name>
<evidence type="ECO:0000313" key="2">
    <source>
        <dbReference type="Proteomes" id="UP000238730"/>
    </source>
</evidence>
<evidence type="ECO:0000313" key="1">
    <source>
        <dbReference type="EMBL" id="PQJ67823.1"/>
    </source>
</evidence>
<reference evidence="1 2" key="1">
    <citation type="submission" date="2016-12" db="EMBL/GenBank/DDBJ databases">
        <title>Diversity of luminous bacteria.</title>
        <authorList>
            <person name="Yoshizawa S."/>
            <person name="Kogure K."/>
        </authorList>
    </citation>
    <scope>NUCLEOTIDE SEQUENCE [LARGE SCALE GENOMIC DNA]</scope>
    <source>
        <strain evidence="1 2">LC1-200</strain>
    </source>
</reference>
<dbReference type="Proteomes" id="UP000238730">
    <property type="component" value="Unassembled WGS sequence"/>
</dbReference>
<dbReference type="AlphaFoldDB" id="A0A2S7W1F4"/>
<accession>A0A2S7W1F4</accession>
<proteinExistence type="predicted"/>
<protein>
    <submittedName>
        <fullName evidence="1">Uncharacterized protein</fullName>
    </submittedName>
</protein>
<dbReference type="EMBL" id="MSCJ01000001">
    <property type="protein sequence ID" value="PQJ67823.1"/>
    <property type="molecule type" value="Genomic_DNA"/>
</dbReference>